<organism evidence="1">
    <name type="scientific">marine sediment metagenome</name>
    <dbReference type="NCBI Taxonomy" id="412755"/>
    <lineage>
        <taxon>unclassified sequences</taxon>
        <taxon>metagenomes</taxon>
        <taxon>ecological metagenomes</taxon>
    </lineage>
</organism>
<reference evidence="1" key="1">
    <citation type="journal article" date="2014" name="Front. Microbiol.">
        <title>High frequency of phylogenetically diverse reductive dehalogenase-homologous genes in deep subseafloor sedimentary metagenomes.</title>
        <authorList>
            <person name="Kawai M."/>
            <person name="Futagami T."/>
            <person name="Toyoda A."/>
            <person name="Takaki Y."/>
            <person name="Nishi S."/>
            <person name="Hori S."/>
            <person name="Arai W."/>
            <person name="Tsubouchi T."/>
            <person name="Morono Y."/>
            <person name="Uchiyama I."/>
            <person name="Ito T."/>
            <person name="Fujiyama A."/>
            <person name="Inagaki F."/>
            <person name="Takami H."/>
        </authorList>
    </citation>
    <scope>NUCLEOTIDE SEQUENCE</scope>
    <source>
        <strain evidence="1">Expedition CK06-06</strain>
    </source>
</reference>
<name>X1CI84_9ZZZZ</name>
<accession>X1CI84</accession>
<proteinExistence type="predicted"/>
<dbReference type="EMBL" id="BART01036082">
    <property type="protein sequence ID" value="GAH07382.1"/>
    <property type="molecule type" value="Genomic_DNA"/>
</dbReference>
<sequence>MPHIVIFMKYPTRIIKKVVQKALEALQKNLFPDDESIQETLVLSAWKSTEDGTRALSVTRVKEGKVEEALKVFTFLSK</sequence>
<gene>
    <name evidence="1" type="ORF">S01H4_61001</name>
</gene>
<evidence type="ECO:0000313" key="1">
    <source>
        <dbReference type="EMBL" id="GAH07382.1"/>
    </source>
</evidence>
<comment type="caution">
    <text evidence="1">The sequence shown here is derived from an EMBL/GenBank/DDBJ whole genome shotgun (WGS) entry which is preliminary data.</text>
</comment>
<dbReference type="AlphaFoldDB" id="X1CI84"/>
<protein>
    <submittedName>
        <fullName evidence="1">Uncharacterized protein</fullName>
    </submittedName>
</protein>